<evidence type="ECO:0000256" key="1">
    <source>
        <dbReference type="SAM" id="MobiDB-lite"/>
    </source>
</evidence>
<dbReference type="Pfam" id="PF07679">
    <property type="entry name" value="I-set"/>
    <property type="match status" value="1"/>
</dbReference>
<dbReference type="SMART" id="SM00409">
    <property type="entry name" value="IG"/>
    <property type="match status" value="1"/>
</dbReference>
<dbReference type="InterPro" id="IPR007110">
    <property type="entry name" value="Ig-like_dom"/>
</dbReference>
<sequence length="215" mass="24258">MKTLNLCYHFTFFIITCCGCCCSKLITTSRAVNINTTDEIHIEVIFNNKTVLTHERIELVCEVKPEVAVLATVWMKENETISENRRVKIREDKLIINRTMESDAGYYTCSVTTPFGIQNKTAFLTVTKTEEEDDESQEEGEDGDYSGGGEDLPPCGMPRKKLSESSGCNRTLSFTNCKSFSPAVNVNDIETIQILNKTSDFPTLRMKVQWKVPKA</sequence>
<feature type="region of interest" description="Disordered" evidence="1">
    <location>
        <begin position="128"/>
        <end position="162"/>
    </location>
</feature>
<dbReference type="InterPro" id="IPR036179">
    <property type="entry name" value="Ig-like_dom_sf"/>
</dbReference>
<reference evidence="3" key="1">
    <citation type="submission" date="2020-04" db="EMBL/GenBank/DDBJ databases">
        <authorList>
            <person name="Alioto T."/>
            <person name="Alioto T."/>
            <person name="Gomez Garrido J."/>
        </authorList>
    </citation>
    <scope>NUCLEOTIDE SEQUENCE</scope>
    <source>
        <strain evidence="3">A484AB</strain>
    </source>
</reference>
<keyword evidence="4" id="KW-1185">Reference proteome</keyword>
<protein>
    <submittedName>
        <fullName evidence="3">Papilin-like isoform X2</fullName>
    </submittedName>
</protein>
<evidence type="ECO:0000313" key="3">
    <source>
        <dbReference type="EMBL" id="CAB3999803.1"/>
    </source>
</evidence>
<dbReference type="InterPro" id="IPR013098">
    <property type="entry name" value="Ig_I-set"/>
</dbReference>
<feature type="compositionally biased region" description="Acidic residues" evidence="1">
    <location>
        <begin position="130"/>
        <end position="144"/>
    </location>
</feature>
<dbReference type="InterPro" id="IPR013783">
    <property type="entry name" value="Ig-like_fold"/>
</dbReference>
<proteinExistence type="predicted"/>
<dbReference type="OrthoDB" id="5970915at2759"/>
<keyword evidence="2" id="KW-0732">Signal</keyword>
<dbReference type="PROSITE" id="PS50835">
    <property type="entry name" value="IG_LIKE"/>
    <property type="match status" value="1"/>
</dbReference>
<dbReference type="EMBL" id="CACRXK020003674">
    <property type="protein sequence ID" value="CAB3999803.1"/>
    <property type="molecule type" value="Genomic_DNA"/>
</dbReference>
<evidence type="ECO:0000313" key="4">
    <source>
        <dbReference type="Proteomes" id="UP001152795"/>
    </source>
</evidence>
<dbReference type="InterPro" id="IPR003599">
    <property type="entry name" value="Ig_sub"/>
</dbReference>
<comment type="caution">
    <text evidence="3">The sequence shown here is derived from an EMBL/GenBank/DDBJ whole genome shotgun (WGS) entry which is preliminary data.</text>
</comment>
<name>A0A6S7H9S7_PARCT</name>
<gene>
    <name evidence="3" type="ORF">PACLA_8A013092</name>
</gene>
<feature type="chain" id="PRO_5043366421" evidence="2">
    <location>
        <begin position="23"/>
        <end position="215"/>
    </location>
</feature>
<feature type="non-terminal residue" evidence="3">
    <location>
        <position position="1"/>
    </location>
</feature>
<dbReference type="Proteomes" id="UP001152795">
    <property type="component" value="Unassembled WGS sequence"/>
</dbReference>
<dbReference type="Gene3D" id="2.60.40.10">
    <property type="entry name" value="Immunoglobulins"/>
    <property type="match status" value="1"/>
</dbReference>
<organism evidence="3 4">
    <name type="scientific">Paramuricea clavata</name>
    <name type="common">Red gorgonian</name>
    <name type="synonym">Violescent sea-whip</name>
    <dbReference type="NCBI Taxonomy" id="317549"/>
    <lineage>
        <taxon>Eukaryota</taxon>
        <taxon>Metazoa</taxon>
        <taxon>Cnidaria</taxon>
        <taxon>Anthozoa</taxon>
        <taxon>Octocorallia</taxon>
        <taxon>Malacalcyonacea</taxon>
        <taxon>Plexauridae</taxon>
        <taxon>Paramuricea</taxon>
    </lineage>
</organism>
<feature type="signal peptide" evidence="2">
    <location>
        <begin position="1"/>
        <end position="22"/>
    </location>
</feature>
<dbReference type="AlphaFoldDB" id="A0A6S7H9S7"/>
<dbReference type="SUPFAM" id="SSF48726">
    <property type="entry name" value="Immunoglobulin"/>
    <property type="match status" value="1"/>
</dbReference>
<accession>A0A6S7H9S7</accession>
<evidence type="ECO:0000256" key="2">
    <source>
        <dbReference type="SAM" id="SignalP"/>
    </source>
</evidence>